<feature type="compositionally biased region" description="Pro residues" evidence="1">
    <location>
        <begin position="16"/>
        <end position="28"/>
    </location>
</feature>
<protein>
    <submittedName>
        <fullName evidence="3">Uncharacterized protein</fullName>
    </submittedName>
</protein>
<dbReference type="AlphaFoldDB" id="A0A6A6J8N9"/>
<keyword evidence="2" id="KW-0812">Transmembrane</keyword>
<accession>A0A6A6J8N9</accession>
<evidence type="ECO:0000256" key="1">
    <source>
        <dbReference type="SAM" id="MobiDB-lite"/>
    </source>
</evidence>
<dbReference type="EMBL" id="ML986528">
    <property type="protein sequence ID" value="KAF2272006.1"/>
    <property type="molecule type" value="Genomic_DNA"/>
</dbReference>
<evidence type="ECO:0000256" key="2">
    <source>
        <dbReference type="SAM" id="Phobius"/>
    </source>
</evidence>
<dbReference type="Proteomes" id="UP000800097">
    <property type="component" value="Unassembled WGS sequence"/>
</dbReference>
<feature type="compositionally biased region" description="Basic and acidic residues" evidence="1">
    <location>
        <begin position="285"/>
        <end position="297"/>
    </location>
</feature>
<proteinExistence type="predicted"/>
<sequence length="310" mass="33462">MLHHSPPRHCVSSTDSPPPQSSPPPSIPPLEHTNFRYPETKEETTMPILTRTISPKPSNPNNQAVPPGTTIAIMLTTFFVLACLISLLNDLARKRTPPATYLCTTYNPLVLLFTFPWHLKRLADWLRNRRSTAYKGRNPSPMPNDDDVWHSHDVELGAGRRVPSAQPSSNWISAGSAHHGQPQHTFEPLSANANPNVDLPNQTYLSVRHIVSPDGQAHIVLVEHPRNGRGAGGRGGSDSVRRVQPDAEMRRGSPYASAGASVGGEYAGAGVIWGPLTANPWTGRRSLDGSERAHGERGSGVGCGGSSDEG</sequence>
<evidence type="ECO:0000313" key="3">
    <source>
        <dbReference type="EMBL" id="KAF2272006.1"/>
    </source>
</evidence>
<dbReference type="GeneID" id="54547181"/>
<feature type="transmembrane region" description="Helical" evidence="2">
    <location>
        <begin position="64"/>
        <end position="87"/>
    </location>
</feature>
<feature type="region of interest" description="Disordered" evidence="1">
    <location>
        <begin position="277"/>
        <end position="310"/>
    </location>
</feature>
<organism evidence="3 4">
    <name type="scientific">Westerdykella ornata</name>
    <dbReference type="NCBI Taxonomy" id="318751"/>
    <lineage>
        <taxon>Eukaryota</taxon>
        <taxon>Fungi</taxon>
        <taxon>Dikarya</taxon>
        <taxon>Ascomycota</taxon>
        <taxon>Pezizomycotina</taxon>
        <taxon>Dothideomycetes</taxon>
        <taxon>Pleosporomycetidae</taxon>
        <taxon>Pleosporales</taxon>
        <taxon>Sporormiaceae</taxon>
        <taxon>Westerdykella</taxon>
    </lineage>
</organism>
<keyword evidence="4" id="KW-1185">Reference proteome</keyword>
<reference evidence="3" key="1">
    <citation type="journal article" date="2020" name="Stud. Mycol.">
        <title>101 Dothideomycetes genomes: a test case for predicting lifestyles and emergence of pathogens.</title>
        <authorList>
            <person name="Haridas S."/>
            <person name="Albert R."/>
            <person name="Binder M."/>
            <person name="Bloem J."/>
            <person name="Labutti K."/>
            <person name="Salamov A."/>
            <person name="Andreopoulos B."/>
            <person name="Baker S."/>
            <person name="Barry K."/>
            <person name="Bills G."/>
            <person name="Bluhm B."/>
            <person name="Cannon C."/>
            <person name="Castanera R."/>
            <person name="Culley D."/>
            <person name="Daum C."/>
            <person name="Ezra D."/>
            <person name="Gonzalez J."/>
            <person name="Henrissat B."/>
            <person name="Kuo A."/>
            <person name="Liang C."/>
            <person name="Lipzen A."/>
            <person name="Lutzoni F."/>
            <person name="Magnuson J."/>
            <person name="Mondo S."/>
            <person name="Nolan M."/>
            <person name="Ohm R."/>
            <person name="Pangilinan J."/>
            <person name="Park H.-J."/>
            <person name="Ramirez L."/>
            <person name="Alfaro M."/>
            <person name="Sun H."/>
            <person name="Tritt A."/>
            <person name="Yoshinaga Y."/>
            <person name="Zwiers L.-H."/>
            <person name="Turgeon B."/>
            <person name="Goodwin S."/>
            <person name="Spatafora J."/>
            <person name="Crous P."/>
            <person name="Grigoriev I."/>
        </authorList>
    </citation>
    <scope>NUCLEOTIDE SEQUENCE</scope>
    <source>
        <strain evidence="3">CBS 379.55</strain>
    </source>
</reference>
<feature type="region of interest" description="Disordered" evidence="1">
    <location>
        <begin position="1"/>
        <end position="33"/>
    </location>
</feature>
<keyword evidence="2" id="KW-0472">Membrane</keyword>
<keyword evidence="2" id="KW-1133">Transmembrane helix</keyword>
<feature type="region of interest" description="Disordered" evidence="1">
    <location>
        <begin position="160"/>
        <end position="197"/>
    </location>
</feature>
<gene>
    <name evidence="3" type="ORF">EI97DRAFT_236704</name>
</gene>
<dbReference type="RefSeq" id="XP_033649545.1">
    <property type="nucleotide sequence ID" value="XM_033794006.1"/>
</dbReference>
<name>A0A6A6J8N9_WESOR</name>
<feature type="compositionally biased region" description="Gly residues" evidence="1">
    <location>
        <begin position="298"/>
        <end position="310"/>
    </location>
</feature>
<evidence type="ECO:0000313" key="4">
    <source>
        <dbReference type="Proteomes" id="UP000800097"/>
    </source>
</evidence>
<feature type="transmembrane region" description="Helical" evidence="2">
    <location>
        <begin position="99"/>
        <end position="119"/>
    </location>
</feature>